<name>A0A8X6T878_NEPPI</name>
<dbReference type="Pfam" id="PF18701">
    <property type="entry name" value="DUF5641"/>
    <property type="match status" value="1"/>
</dbReference>
<reference evidence="2" key="1">
    <citation type="submission" date="2020-08" db="EMBL/GenBank/DDBJ databases">
        <title>Multicomponent nature underlies the extraordinary mechanical properties of spider dragline silk.</title>
        <authorList>
            <person name="Kono N."/>
            <person name="Nakamura H."/>
            <person name="Mori M."/>
            <person name="Yoshida Y."/>
            <person name="Ohtoshi R."/>
            <person name="Malay A.D."/>
            <person name="Moran D.A.P."/>
            <person name="Tomita M."/>
            <person name="Numata K."/>
            <person name="Arakawa K."/>
        </authorList>
    </citation>
    <scope>NUCLEOTIDE SEQUENCE</scope>
</reference>
<feature type="domain" description="DUF5641" evidence="1">
    <location>
        <begin position="137"/>
        <end position="186"/>
    </location>
</feature>
<comment type="caution">
    <text evidence="2">The sequence shown here is derived from an EMBL/GenBank/DDBJ whole genome shotgun (WGS) entry which is preliminary data.</text>
</comment>
<evidence type="ECO:0000313" key="3">
    <source>
        <dbReference type="Proteomes" id="UP000887013"/>
    </source>
</evidence>
<dbReference type="PANTHER" id="PTHR47331:SF5">
    <property type="entry name" value="RIBONUCLEASE H"/>
    <property type="match status" value="1"/>
</dbReference>
<sequence length="189" mass="21866">MLNSALYVDDLYFGRNNVGESFELLTYAVSILKSGGFNLRKLRSNSRELEKLWMDTGLTNVDVVGEHQLKVLGLNCNPEKDELSSEVSGVVDSWKSFRNSKRYVLQTVARIFDPLETVELKSVPEPDYTSEKIFIRERWKLVAQISQSFWKSWSKDYLTQLQVRNKWKIPSAELSVNDLLLIKRQLVTT</sequence>
<gene>
    <name evidence="2" type="primary">X975_00963</name>
    <name evidence="2" type="ORF">NPIL_583161</name>
</gene>
<dbReference type="AlphaFoldDB" id="A0A8X6T878"/>
<proteinExistence type="predicted"/>
<dbReference type="OrthoDB" id="8052806at2759"/>
<evidence type="ECO:0000259" key="1">
    <source>
        <dbReference type="Pfam" id="PF18701"/>
    </source>
</evidence>
<organism evidence="2 3">
    <name type="scientific">Nephila pilipes</name>
    <name type="common">Giant wood spider</name>
    <name type="synonym">Nephila maculata</name>
    <dbReference type="NCBI Taxonomy" id="299642"/>
    <lineage>
        <taxon>Eukaryota</taxon>
        <taxon>Metazoa</taxon>
        <taxon>Ecdysozoa</taxon>
        <taxon>Arthropoda</taxon>
        <taxon>Chelicerata</taxon>
        <taxon>Arachnida</taxon>
        <taxon>Araneae</taxon>
        <taxon>Araneomorphae</taxon>
        <taxon>Entelegynae</taxon>
        <taxon>Araneoidea</taxon>
        <taxon>Nephilidae</taxon>
        <taxon>Nephila</taxon>
    </lineage>
</organism>
<dbReference type="EMBL" id="BMAW01003411">
    <property type="protein sequence ID" value="GFS83419.1"/>
    <property type="molecule type" value="Genomic_DNA"/>
</dbReference>
<protein>
    <recommendedName>
        <fullName evidence="1">DUF5641 domain-containing protein</fullName>
    </recommendedName>
</protein>
<dbReference type="InterPro" id="IPR040676">
    <property type="entry name" value="DUF5641"/>
</dbReference>
<evidence type="ECO:0000313" key="2">
    <source>
        <dbReference type="EMBL" id="GFS83419.1"/>
    </source>
</evidence>
<keyword evidence="3" id="KW-1185">Reference proteome</keyword>
<dbReference type="PANTHER" id="PTHR47331">
    <property type="entry name" value="PHD-TYPE DOMAIN-CONTAINING PROTEIN"/>
    <property type="match status" value="1"/>
</dbReference>
<dbReference type="Proteomes" id="UP000887013">
    <property type="component" value="Unassembled WGS sequence"/>
</dbReference>
<accession>A0A8X6T878</accession>